<feature type="region of interest" description="Disordered" evidence="1">
    <location>
        <begin position="261"/>
        <end position="284"/>
    </location>
</feature>
<protein>
    <submittedName>
        <fullName evidence="2">Uncharacterized protein</fullName>
    </submittedName>
</protein>
<feature type="region of interest" description="Disordered" evidence="1">
    <location>
        <begin position="334"/>
        <end position="353"/>
    </location>
</feature>
<evidence type="ECO:0000313" key="2">
    <source>
        <dbReference type="EMBL" id="KAF6757840.1"/>
    </source>
</evidence>
<sequence>MEREFLHGVDFNLYVDKPTYESWLHLLKGLVQAKEHDSLSSLSSGHNHVGSSGVGRRGDARRRGERGERRGGTVIPPLPPSTYQAPATTTPTRLPPLIQPRAGPSAYYYPHTTTASSSNQAQAQQYATAYPQSEVRFNGGSAFGGGYAGGYARARSSSPTPTSTGGVYGDVRMEEVYHPSHTATQHPSTHQHSTPPHQYGQGGQQQHSTPPPQQQYGHGAQGGVGQQPPTSANKRTAEAMFSPMSASFGAHLPSKRPLSMVLSIPDSLPSSATTQSQSQDPRLASNDAEALHLVRARPPFHPTTPHNTLHRNISPGTVSTASNEAGDSISRTTTLRPTTIPHHPLSLASNDARDSLSRSTTGRFLAGFQLTPELHLLVHFVPEPLASTTPRLPTSPQSMTAHHRNTSLRDLQLQV</sequence>
<reference evidence="2 3" key="1">
    <citation type="submission" date="2020-07" db="EMBL/GenBank/DDBJ databases">
        <title>Comparative genomics of pyrophilous fungi reveals a link between fire events and developmental genes.</title>
        <authorList>
            <consortium name="DOE Joint Genome Institute"/>
            <person name="Steindorff A.S."/>
            <person name="Carver A."/>
            <person name="Calhoun S."/>
            <person name="Stillman K."/>
            <person name="Liu H."/>
            <person name="Lipzen A."/>
            <person name="Pangilinan J."/>
            <person name="Labutti K."/>
            <person name="Bruns T.D."/>
            <person name="Grigoriev I.V."/>
        </authorList>
    </citation>
    <scope>NUCLEOTIDE SEQUENCE [LARGE SCALE GENOMIC DNA]</scope>
    <source>
        <strain evidence="2 3">CBS 144469</strain>
    </source>
</reference>
<organism evidence="2 3">
    <name type="scientific">Ephemerocybe angulata</name>
    <dbReference type="NCBI Taxonomy" id="980116"/>
    <lineage>
        <taxon>Eukaryota</taxon>
        <taxon>Fungi</taxon>
        <taxon>Dikarya</taxon>
        <taxon>Basidiomycota</taxon>
        <taxon>Agaricomycotina</taxon>
        <taxon>Agaricomycetes</taxon>
        <taxon>Agaricomycetidae</taxon>
        <taxon>Agaricales</taxon>
        <taxon>Agaricineae</taxon>
        <taxon>Psathyrellaceae</taxon>
        <taxon>Ephemerocybe</taxon>
    </lineage>
</organism>
<proteinExistence type="predicted"/>
<keyword evidence="3" id="KW-1185">Reference proteome</keyword>
<dbReference type="Proteomes" id="UP000521943">
    <property type="component" value="Unassembled WGS sequence"/>
</dbReference>
<name>A0A8H6I2Y2_9AGAR</name>
<feature type="compositionally biased region" description="Polar residues" evidence="1">
    <location>
        <begin position="268"/>
        <end position="280"/>
    </location>
</feature>
<feature type="region of interest" description="Disordered" evidence="1">
    <location>
        <begin position="38"/>
        <end position="120"/>
    </location>
</feature>
<feature type="compositionally biased region" description="Polar residues" evidence="1">
    <location>
        <begin position="388"/>
        <end position="400"/>
    </location>
</feature>
<feature type="compositionally biased region" description="Low complexity" evidence="1">
    <location>
        <begin position="180"/>
        <end position="208"/>
    </location>
</feature>
<evidence type="ECO:0000313" key="3">
    <source>
        <dbReference type="Proteomes" id="UP000521943"/>
    </source>
</evidence>
<feature type="region of interest" description="Disordered" evidence="1">
    <location>
        <begin position="180"/>
        <end position="236"/>
    </location>
</feature>
<accession>A0A8H6I2Y2</accession>
<feature type="compositionally biased region" description="Low complexity" evidence="1">
    <location>
        <begin position="39"/>
        <end position="51"/>
    </location>
</feature>
<comment type="caution">
    <text evidence="2">The sequence shown here is derived from an EMBL/GenBank/DDBJ whole genome shotgun (WGS) entry which is preliminary data.</text>
</comment>
<evidence type="ECO:0000256" key="1">
    <source>
        <dbReference type="SAM" id="MobiDB-lite"/>
    </source>
</evidence>
<dbReference type="AlphaFoldDB" id="A0A8H6I2Y2"/>
<gene>
    <name evidence="2" type="ORF">DFP72DRAFT_1110700</name>
</gene>
<feature type="compositionally biased region" description="Basic and acidic residues" evidence="1">
    <location>
        <begin position="56"/>
        <end position="71"/>
    </location>
</feature>
<dbReference type="EMBL" id="JACGCI010000021">
    <property type="protein sequence ID" value="KAF6757840.1"/>
    <property type="molecule type" value="Genomic_DNA"/>
</dbReference>
<dbReference type="OrthoDB" id="244495at2759"/>
<feature type="region of interest" description="Disordered" evidence="1">
    <location>
        <begin position="388"/>
        <end position="415"/>
    </location>
</feature>